<comment type="similarity">
    <text evidence="2">Belongs to the amino acid-polyamine-organocation (APC) superfamily. Spore germination protein (SGP) (TC 2.A.3.9) family.</text>
</comment>
<keyword evidence="11" id="KW-1185">Reference proteome</keyword>
<evidence type="ECO:0000256" key="7">
    <source>
        <dbReference type="ARBA" id="ARBA00023136"/>
    </source>
</evidence>
<dbReference type="Proteomes" id="UP001469365">
    <property type="component" value="Unassembled WGS sequence"/>
</dbReference>
<evidence type="ECO:0000256" key="4">
    <source>
        <dbReference type="ARBA" id="ARBA00022544"/>
    </source>
</evidence>
<keyword evidence="6 9" id="KW-1133">Transmembrane helix</keyword>
<evidence type="ECO:0000256" key="5">
    <source>
        <dbReference type="ARBA" id="ARBA00022692"/>
    </source>
</evidence>
<evidence type="ECO:0000256" key="3">
    <source>
        <dbReference type="ARBA" id="ARBA00022448"/>
    </source>
</evidence>
<accession>A0ABU9DGW1</accession>
<comment type="caution">
    <text evidence="10">The sequence shown here is derived from an EMBL/GenBank/DDBJ whole genome shotgun (WGS) entry which is preliminary data.</text>
</comment>
<keyword evidence="3" id="KW-0813">Transport</keyword>
<protein>
    <submittedName>
        <fullName evidence="10">Endospore germination permease</fullName>
    </submittedName>
</protein>
<feature type="transmembrane region" description="Helical" evidence="9">
    <location>
        <begin position="43"/>
        <end position="63"/>
    </location>
</feature>
<feature type="transmembrane region" description="Helical" evidence="9">
    <location>
        <begin position="75"/>
        <end position="100"/>
    </location>
</feature>
<organism evidence="10 11">
    <name type="scientific">Paenibacillus filicis</name>
    <dbReference type="NCBI Taxonomy" id="669464"/>
    <lineage>
        <taxon>Bacteria</taxon>
        <taxon>Bacillati</taxon>
        <taxon>Bacillota</taxon>
        <taxon>Bacilli</taxon>
        <taxon>Bacillales</taxon>
        <taxon>Paenibacillaceae</taxon>
        <taxon>Paenibacillus</taxon>
    </lineage>
</organism>
<gene>
    <name evidence="10" type="ORF">WMW72_09355</name>
</gene>
<evidence type="ECO:0000313" key="10">
    <source>
        <dbReference type="EMBL" id="MEK8128108.1"/>
    </source>
</evidence>
<feature type="transmembrane region" description="Helical" evidence="9">
    <location>
        <begin position="336"/>
        <end position="356"/>
    </location>
</feature>
<evidence type="ECO:0000313" key="11">
    <source>
        <dbReference type="Proteomes" id="UP001469365"/>
    </source>
</evidence>
<dbReference type="EMBL" id="JBBPCC010000004">
    <property type="protein sequence ID" value="MEK8128108.1"/>
    <property type="molecule type" value="Genomic_DNA"/>
</dbReference>
<reference evidence="10 11" key="1">
    <citation type="submission" date="2024-04" db="EMBL/GenBank/DDBJ databases">
        <title>draft genome sequnece of Paenibacillus filicis.</title>
        <authorList>
            <person name="Kim D.-U."/>
        </authorList>
    </citation>
    <scope>NUCLEOTIDE SEQUENCE [LARGE SCALE GENOMIC DNA]</scope>
    <source>
        <strain evidence="10 11">KACC14197</strain>
    </source>
</reference>
<feature type="transmembrane region" description="Helical" evidence="9">
    <location>
        <begin position="276"/>
        <end position="300"/>
    </location>
</feature>
<keyword evidence="7 9" id="KW-0472">Membrane</keyword>
<name>A0ABU9DGW1_9BACL</name>
<keyword evidence="4" id="KW-0309">Germination</keyword>
<evidence type="ECO:0000256" key="1">
    <source>
        <dbReference type="ARBA" id="ARBA00004141"/>
    </source>
</evidence>
<keyword evidence="5 9" id="KW-0812">Transmembrane</keyword>
<dbReference type="PANTHER" id="PTHR34975">
    <property type="entry name" value="SPORE GERMINATION PROTEIN A2"/>
    <property type="match status" value="1"/>
</dbReference>
<feature type="region of interest" description="Disordered" evidence="8">
    <location>
        <begin position="362"/>
        <end position="402"/>
    </location>
</feature>
<dbReference type="PANTHER" id="PTHR34975:SF2">
    <property type="entry name" value="SPORE GERMINATION PROTEIN A2"/>
    <property type="match status" value="1"/>
</dbReference>
<feature type="transmembrane region" description="Helical" evidence="9">
    <location>
        <begin position="416"/>
        <end position="439"/>
    </location>
</feature>
<evidence type="ECO:0000256" key="2">
    <source>
        <dbReference type="ARBA" id="ARBA00007998"/>
    </source>
</evidence>
<dbReference type="InterPro" id="IPR004761">
    <property type="entry name" value="Spore_GerAB"/>
</dbReference>
<evidence type="ECO:0000256" key="6">
    <source>
        <dbReference type="ARBA" id="ARBA00022989"/>
    </source>
</evidence>
<feature type="transmembrane region" description="Helical" evidence="9">
    <location>
        <begin position="222"/>
        <end position="245"/>
    </location>
</feature>
<feature type="transmembrane region" description="Helical" evidence="9">
    <location>
        <begin position="14"/>
        <end position="31"/>
    </location>
</feature>
<comment type="subcellular location">
    <subcellularLocation>
        <location evidence="1">Membrane</location>
        <topology evidence="1">Multi-pass membrane protein</topology>
    </subcellularLocation>
</comment>
<feature type="transmembrane region" description="Helical" evidence="9">
    <location>
        <begin position="120"/>
        <end position="137"/>
    </location>
</feature>
<dbReference type="NCBIfam" id="TIGR00912">
    <property type="entry name" value="2A0309"/>
    <property type="match status" value="1"/>
</dbReference>
<evidence type="ECO:0000256" key="9">
    <source>
        <dbReference type="SAM" id="Phobius"/>
    </source>
</evidence>
<feature type="transmembrane region" description="Helical" evidence="9">
    <location>
        <begin position="307"/>
        <end position="324"/>
    </location>
</feature>
<feature type="compositionally biased region" description="Basic and acidic residues" evidence="8">
    <location>
        <begin position="364"/>
        <end position="379"/>
    </location>
</feature>
<dbReference type="Pfam" id="PF03845">
    <property type="entry name" value="Spore_permease"/>
    <property type="match status" value="1"/>
</dbReference>
<evidence type="ECO:0000256" key="8">
    <source>
        <dbReference type="SAM" id="MobiDB-lite"/>
    </source>
</evidence>
<feature type="transmembrane region" description="Helical" evidence="9">
    <location>
        <begin position="445"/>
        <end position="463"/>
    </location>
</feature>
<dbReference type="RefSeq" id="WP_341415167.1">
    <property type="nucleotide sequence ID" value="NZ_JBBPCC010000004.1"/>
</dbReference>
<proteinExistence type="inferred from homology"/>
<feature type="transmembrane region" description="Helical" evidence="9">
    <location>
        <begin position="149"/>
        <end position="165"/>
    </location>
</feature>
<sequence length="482" mass="53724">MSANTQIIISHRQFAWLICSLLTGGGLLSLQHELVRIAQLDAWMTYLLPTLYALAIAFVLTRLANRFPRKHLFEIVSIVFGRFFGTIVNLVILLHLWLILMRNLKAFNQFIGTTLLPNTPPGILVMLFMLLLIFFGRTSIEVAARVNELFFPFFFLQIILSPLVLSNEVDRQLITPILTLDLKDYTFASMLGIGWFGDVLVAGAFLHTLWNVKQLRSAFRHGIILSALLLSVSLFMLLIVLGPIIPGNMVYPNYSLVQHIHITDFLDRVDLFILSIWYPITGCKIIMIYLAFLTGIASLFKQRDYTVINSPISLFLLLTTTLAFKSTTEVLSFGELSSPVIVACYQPLLLIGLLAGSLRFPKPKQQEQKGREPSESHENEGDEEISGQHPERTRGRYGATTSKKVGGRLSRIPAPVWTGTGNAALIVCVVLSAVGLTLGPLYSKAGTACGAGYAFFLLAAYLVSHMEMRKAADYNLRRPSSR</sequence>
<feature type="transmembrane region" description="Helical" evidence="9">
    <location>
        <begin position="185"/>
        <end position="210"/>
    </location>
</feature>